<feature type="domain" description="Acyl-coenzyme A oxidase N-terminal" evidence="1">
    <location>
        <begin position="17"/>
        <end position="103"/>
    </location>
</feature>
<dbReference type="Proteomes" id="UP001289374">
    <property type="component" value="Unassembled WGS sequence"/>
</dbReference>
<evidence type="ECO:0000313" key="3">
    <source>
        <dbReference type="Proteomes" id="UP001289374"/>
    </source>
</evidence>
<gene>
    <name evidence="2" type="ORF">Sango_2291200</name>
</gene>
<dbReference type="AlphaFoldDB" id="A0AAE1WA30"/>
<dbReference type="FunFam" id="1.10.540.10:FF:000015">
    <property type="entry name" value="Acyl-coenzyme A oxidase"/>
    <property type="match status" value="1"/>
</dbReference>
<proteinExistence type="predicted"/>
<dbReference type="Gene3D" id="1.10.540.10">
    <property type="entry name" value="Acyl-CoA dehydrogenase/oxidase, N-terminal domain"/>
    <property type="match status" value="1"/>
</dbReference>
<sequence length="103" mass="12117">MEGVDYLADERKKAAFDVEAMKIVWAGSRDAFEVSDRISKLVANDPAFRKDNRTMLPRKELFKNTLRKAAHAWKRILELRLSEEEASKLRFYVDEPAYTDLHW</sequence>
<dbReference type="Pfam" id="PF14749">
    <property type="entry name" value="Acyl-CoA_ox_N"/>
    <property type="match status" value="1"/>
</dbReference>
<organism evidence="2 3">
    <name type="scientific">Sesamum angolense</name>
    <dbReference type="NCBI Taxonomy" id="2727404"/>
    <lineage>
        <taxon>Eukaryota</taxon>
        <taxon>Viridiplantae</taxon>
        <taxon>Streptophyta</taxon>
        <taxon>Embryophyta</taxon>
        <taxon>Tracheophyta</taxon>
        <taxon>Spermatophyta</taxon>
        <taxon>Magnoliopsida</taxon>
        <taxon>eudicotyledons</taxon>
        <taxon>Gunneridae</taxon>
        <taxon>Pentapetalae</taxon>
        <taxon>asterids</taxon>
        <taxon>lamiids</taxon>
        <taxon>Lamiales</taxon>
        <taxon>Pedaliaceae</taxon>
        <taxon>Sesamum</taxon>
    </lineage>
</organism>
<dbReference type="GO" id="GO:0001676">
    <property type="term" value="P:long-chain fatty acid metabolic process"/>
    <property type="evidence" value="ECO:0007669"/>
    <property type="project" value="TreeGrafter"/>
</dbReference>
<dbReference type="PANTHER" id="PTHR10909:SF250">
    <property type="entry name" value="PEROXISOMAL ACYL-COENZYME A OXIDASE 1"/>
    <property type="match status" value="1"/>
</dbReference>
<dbReference type="GO" id="GO:0055088">
    <property type="term" value="P:lipid homeostasis"/>
    <property type="evidence" value="ECO:0007669"/>
    <property type="project" value="TreeGrafter"/>
</dbReference>
<evidence type="ECO:0000313" key="2">
    <source>
        <dbReference type="EMBL" id="KAK4389542.1"/>
    </source>
</evidence>
<accession>A0AAE1WA30</accession>
<dbReference type="PANTHER" id="PTHR10909">
    <property type="entry name" value="ELECTRON TRANSPORT OXIDOREDUCTASE"/>
    <property type="match status" value="1"/>
</dbReference>
<dbReference type="InterPro" id="IPR037069">
    <property type="entry name" value="AcylCoA_DH/ox_N_sf"/>
</dbReference>
<reference evidence="2" key="1">
    <citation type="submission" date="2020-06" db="EMBL/GenBank/DDBJ databases">
        <authorList>
            <person name="Li T."/>
            <person name="Hu X."/>
            <person name="Zhang T."/>
            <person name="Song X."/>
            <person name="Zhang H."/>
            <person name="Dai N."/>
            <person name="Sheng W."/>
            <person name="Hou X."/>
            <person name="Wei L."/>
        </authorList>
    </citation>
    <scope>NUCLEOTIDE SEQUENCE</scope>
    <source>
        <strain evidence="2">K16</strain>
        <tissue evidence="2">Leaf</tissue>
    </source>
</reference>
<evidence type="ECO:0000259" key="1">
    <source>
        <dbReference type="Pfam" id="PF14749"/>
    </source>
</evidence>
<dbReference type="InterPro" id="IPR012258">
    <property type="entry name" value="Acyl-CoA_oxidase"/>
</dbReference>
<keyword evidence="3" id="KW-1185">Reference proteome</keyword>
<dbReference type="GO" id="GO:0005777">
    <property type="term" value="C:peroxisome"/>
    <property type="evidence" value="ECO:0007669"/>
    <property type="project" value="InterPro"/>
</dbReference>
<comment type="caution">
    <text evidence="2">The sequence shown here is derived from an EMBL/GenBank/DDBJ whole genome shotgun (WGS) entry which is preliminary data.</text>
</comment>
<reference evidence="2" key="2">
    <citation type="journal article" date="2024" name="Plant">
        <title>Genomic evolution and insights into agronomic trait innovations of Sesamum species.</title>
        <authorList>
            <person name="Miao H."/>
            <person name="Wang L."/>
            <person name="Qu L."/>
            <person name="Liu H."/>
            <person name="Sun Y."/>
            <person name="Le M."/>
            <person name="Wang Q."/>
            <person name="Wei S."/>
            <person name="Zheng Y."/>
            <person name="Lin W."/>
            <person name="Duan Y."/>
            <person name="Cao H."/>
            <person name="Xiong S."/>
            <person name="Wang X."/>
            <person name="Wei L."/>
            <person name="Li C."/>
            <person name="Ma Q."/>
            <person name="Ju M."/>
            <person name="Zhao R."/>
            <person name="Li G."/>
            <person name="Mu C."/>
            <person name="Tian Q."/>
            <person name="Mei H."/>
            <person name="Zhang T."/>
            <person name="Gao T."/>
            <person name="Zhang H."/>
        </authorList>
    </citation>
    <scope>NUCLEOTIDE SEQUENCE</scope>
    <source>
        <strain evidence="2">K16</strain>
    </source>
</reference>
<dbReference type="InterPro" id="IPR029320">
    <property type="entry name" value="Acyl-CoA_ox_N"/>
</dbReference>
<dbReference type="GO" id="GO:0033540">
    <property type="term" value="P:fatty acid beta-oxidation using acyl-CoA oxidase"/>
    <property type="evidence" value="ECO:0007669"/>
    <property type="project" value="TreeGrafter"/>
</dbReference>
<protein>
    <submittedName>
        <fullName evidence="2">Peroxisomal acyl-coenzyme A oxidase 1</fullName>
    </submittedName>
</protein>
<dbReference type="GO" id="GO:0005504">
    <property type="term" value="F:fatty acid binding"/>
    <property type="evidence" value="ECO:0007669"/>
    <property type="project" value="TreeGrafter"/>
</dbReference>
<dbReference type="EMBL" id="JACGWL010000013">
    <property type="protein sequence ID" value="KAK4389542.1"/>
    <property type="molecule type" value="Genomic_DNA"/>
</dbReference>
<dbReference type="GO" id="GO:0003997">
    <property type="term" value="F:acyl-CoA oxidase activity"/>
    <property type="evidence" value="ECO:0007669"/>
    <property type="project" value="InterPro"/>
</dbReference>
<dbReference type="GO" id="GO:0071949">
    <property type="term" value="F:FAD binding"/>
    <property type="evidence" value="ECO:0007669"/>
    <property type="project" value="InterPro"/>
</dbReference>
<name>A0AAE1WA30_9LAMI</name>